<evidence type="ECO:0000313" key="2">
    <source>
        <dbReference type="EMBL" id="MFC7433643.1"/>
    </source>
</evidence>
<dbReference type="Gene3D" id="3.10.580.10">
    <property type="entry name" value="CBS-domain"/>
    <property type="match status" value="1"/>
</dbReference>
<dbReference type="Pfam" id="PF00571">
    <property type="entry name" value="CBS"/>
    <property type="match status" value="1"/>
</dbReference>
<sequence>MNNAPLRTFHFPEGACIVQAQPPMGVPVTPSSPARAVMTDLTHVRAATIAPDMPLGQARQTMIHQGVRLLFVVSDLPCVDGLITANDLEGERPMQVIAQRGARYEDLSVADVMSPLSALDAIDLGDLAHATVGQVIATLKQIGRRHLIVVQQATSHHGPRVRGVISQAQIERQLGHAIEMVETANSFAEIRSSLALA</sequence>
<dbReference type="RefSeq" id="WP_374641156.1">
    <property type="nucleotide sequence ID" value="NZ_JBHTBX010000002.1"/>
</dbReference>
<protein>
    <submittedName>
        <fullName evidence="2">CBS domain-containing protein</fullName>
    </submittedName>
</protein>
<keyword evidence="3" id="KW-1185">Reference proteome</keyword>
<dbReference type="EMBL" id="JBHTBX010000002">
    <property type="protein sequence ID" value="MFC7433643.1"/>
    <property type="molecule type" value="Genomic_DNA"/>
</dbReference>
<comment type="caution">
    <text evidence="2">The sequence shown here is derived from an EMBL/GenBank/DDBJ whole genome shotgun (WGS) entry which is preliminary data.</text>
</comment>
<dbReference type="InterPro" id="IPR046342">
    <property type="entry name" value="CBS_dom_sf"/>
</dbReference>
<feature type="domain" description="CBS" evidence="1">
    <location>
        <begin position="45"/>
        <end position="88"/>
    </location>
</feature>
<organism evidence="2 3">
    <name type="scientific">Hydrogenophaga bisanensis</name>
    <dbReference type="NCBI Taxonomy" id="439611"/>
    <lineage>
        <taxon>Bacteria</taxon>
        <taxon>Pseudomonadati</taxon>
        <taxon>Pseudomonadota</taxon>
        <taxon>Betaproteobacteria</taxon>
        <taxon>Burkholderiales</taxon>
        <taxon>Comamonadaceae</taxon>
        <taxon>Hydrogenophaga</taxon>
    </lineage>
</organism>
<proteinExistence type="predicted"/>
<evidence type="ECO:0000313" key="3">
    <source>
        <dbReference type="Proteomes" id="UP001596495"/>
    </source>
</evidence>
<name>A0ABW2R5L8_9BURK</name>
<dbReference type="Proteomes" id="UP001596495">
    <property type="component" value="Unassembled WGS sequence"/>
</dbReference>
<evidence type="ECO:0000259" key="1">
    <source>
        <dbReference type="Pfam" id="PF00571"/>
    </source>
</evidence>
<dbReference type="SUPFAM" id="SSF54631">
    <property type="entry name" value="CBS-domain pair"/>
    <property type="match status" value="1"/>
</dbReference>
<reference evidence="3" key="1">
    <citation type="journal article" date="2019" name="Int. J. Syst. Evol. Microbiol.">
        <title>The Global Catalogue of Microorganisms (GCM) 10K type strain sequencing project: providing services to taxonomists for standard genome sequencing and annotation.</title>
        <authorList>
            <consortium name="The Broad Institute Genomics Platform"/>
            <consortium name="The Broad Institute Genome Sequencing Center for Infectious Disease"/>
            <person name="Wu L."/>
            <person name="Ma J."/>
        </authorList>
    </citation>
    <scope>NUCLEOTIDE SEQUENCE [LARGE SCALE GENOMIC DNA]</scope>
    <source>
        <strain evidence="3">CCUG 54518</strain>
    </source>
</reference>
<accession>A0ABW2R5L8</accession>
<dbReference type="InterPro" id="IPR000644">
    <property type="entry name" value="CBS_dom"/>
</dbReference>
<gene>
    <name evidence="2" type="ORF">ACFQNJ_03880</name>
</gene>